<protein>
    <submittedName>
        <fullName evidence="2">Uncharacterized protein</fullName>
    </submittedName>
</protein>
<gene>
    <name evidence="2" type="ORF">PIB30_067551</name>
</gene>
<evidence type="ECO:0000256" key="1">
    <source>
        <dbReference type="SAM" id="MobiDB-lite"/>
    </source>
</evidence>
<evidence type="ECO:0000313" key="2">
    <source>
        <dbReference type="EMBL" id="MED6149957.1"/>
    </source>
</evidence>
<accession>A0ABU6TMF2</accession>
<name>A0ABU6TMF2_9FABA</name>
<feature type="region of interest" description="Disordered" evidence="1">
    <location>
        <begin position="36"/>
        <end position="70"/>
    </location>
</feature>
<keyword evidence="3" id="KW-1185">Reference proteome</keyword>
<feature type="region of interest" description="Disordered" evidence="1">
    <location>
        <begin position="160"/>
        <end position="194"/>
    </location>
</feature>
<comment type="caution">
    <text evidence="2">The sequence shown here is derived from an EMBL/GenBank/DDBJ whole genome shotgun (WGS) entry which is preliminary data.</text>
</comment>
<organism evidence="2 3">
    <name type="scientific">Stylosanthes scabra</name>
    <dbReference type="NCBI Taxonomy" id="79078"/>
    <lineage>
        <taxon>Eukaryota</taxon>
        <taxon>Viridiplantae</taxon>
        <taxon>Streptophyta</taxon>
        <taxon>Embryophyta</taxon>
        <taxon>Tracheophyta</taxon>
        <taxon>Spermatophyta</taxon>
        <taxon>Magnoliopsida</taxon>
        <taxon>eudicotyledons</taxon>
        <taxon>Gunneridae</taxon>
        <taxon>Pentapetalae</taxon>
        <taxon>rosids</taxon>
        <taxon>fabids</taxon>
        <taxon>Fabales</taxon>
        <taxon>Fabaceae</taxon>
        <taxon>Papilionoideae</taxon>
        <taxon>50 kb inversion clade</taxon>
        <taxon>dalbergioids sensu lato</taxon>
        <taxon>Dalbergieae</taxon>
        <taxon>Pterocarpus clade</taxon>
        <taxon>Stylosanthes</taxon>
    </lineage>
</organism>
<sequence length="194" mass="23071">MIQRLCNEAKAYIPEDTMIPVEPPINAKVMERVRGERTATRQAPLLEQQEEEEAAEIPQAPQSQQSFPPNFMETQEENRKSFSDIHERMDKMDHQLNFLCNTTQFMNEDLLYPYHQTELTMRNMQERGIPVTIENLKINRQREEEMRIEGQRYQRIIEEAVAQRANEQNKGKERRDDDEDDDEDEDKDKEVSLK</sequence>
<reference evidence="2 3" key="1">
    <citation type="journal article" date="2023" name="Plants (Basel)">
        <title>Bridging the Gap: Combining Genomics and Transcriptomics Approaches to Understand Stylosanthes scabra, an Orphan Legume from the Brazilian Caatinga.</title>
        <authorList>
            <person name="Ferreira-Neto J.R.C."/>
            <person name="da Silva M.D."/>
            <person name="Binneck E."/>
            <person name="de Melo N.F."/>
            <person name="da Silva R.H."/>
            <person name="de Melo A.L.T.M."/>
            <person name="Pandolfi V."/>
            <person name="Bustamante F.O."/>
            <person name="Brasileiro-Vidal A.C."/>
            <person name="Benko-Iseppon A.M."/>
        </authorList>
    </citation>
    <scope>NUCLEOTIDE SEQUENCE [LARGE SCALE GENOMIC DNA]</scope>
    <source>
        <tissue evidence="2">Leaves</tissue>
    </source>
</reference>
<evidence type="ECO:0000313" key="3">
    <source>
        <dbReference type="Proteomes" id="UP001341840"/>
    </source>
</evidence>
<feature type="compositionally biased region" description="Acidic residues" evidence="1">
    <location>
        <begin position="176"/>
        <end position="187"/>
    </location>
</feature>
<dbReference type="Proteomes" id="UP001341840">
    <property type="component" value="Unassembled WGS sequence"/>
</dbReference>
<proteinExistence type="predicted"/>
<feature type="compositionally biased region" description="Low complexity" evidence="1">
    <location>
        <begin position="56"/>
        <end position="69"/>
    </location>
</feature>
<dbReference type="EMBL" id="JASCZI010091328">
    <property type="protein sequence ID" value="MED6149957.1"/>
    <property type="molecule type" value="Genomic_DNA"/>
</dbReference>